<dbReference type="Pfam" id="PF06985">
    <property type="entry name" value="HET"/>
    <property type="match status" value="1"/>
</dbReference>
<accession>A0AAD5JQI8</accession>
<feature type="domain" description="Heterokaryon incompatibility" evidence="1">
    <location>
        <begin position="94"/>
        <end position="196"/>
    </location>
</feature>
<organism evidence="2 3">
    <name type="scientific">Phascolomyces articulosus</name>
    <dbReference type="NCBI Taxonomy" id="60185"/>
    <lineage>
        <taxon>Eukaryota</taxon>
        <taxon>Fungi</taxon>
        <taxon>Fungi incertae sedis</taxon>
        <taxon>Mucoromycota</taxon>
        <taxon>Mucoromycotina</taxon>
        <taxon>Mucoromycetes</taxon>
        <taxon>Mucorales</taxon>
        <taxon>Lichtheimiaceae</taxon>
        <taxon>Phascolomyces</taxon>
    </lineage>
</organism>
<sequence>MYIKFEKPQQRILGLDGSLEPTPDWVRDHESYKRYLREPYNHNINTNTINQQENDPFSLPLSPVFSTSESYKPNLLVDTNTMKTVHGPSINEPYFALSYSWNQSGEIILPADPDSGVDPEHRDEGFHEIEENFPFPSEKRFATFKKLLQEICQDFGIRYIWFDQMCINQKSPAEKTREIRQMHRIYKHAYCTLVLVPELVKLWTLQRGNFADLQILPAAQWSQRAWTLEEAVMSRRMLFVGQNVHFWASQDQLPQSPAFSPPNSRGSRNSLMNVEETSAIDPLTAFLFHLCWKQVKWSTSMVLWYAHRRTSTKPHDRFFALVNMFPTLLDNGIRLNYRSPVMDIAFHFYDHLARMDLSILLFGHPTPFDNEHHNHEQQTNSTGYQNTMNTRQLVTNEWKDKLPSWTGINGVHILQTWWKRGEPLYQTPFSNYRVKNGELHVCSTYIRVRIKDSKIISRKGPRSFGYTEDGFPLQYASANNTAYDQKFCITSNNHQDYLTFISSPPTSSNTEGNQSFTPGTYHHYAHIYYGLKATHFLPLNKDSNSSWTNRLAPYPRKVGGWFSLTEDLPHDSECLILWEIYYILSNPVKHIAMPVIIKSGNHYKSIGIFIRDSLVEFDDVLHQQSVRDFTIK</sequence>
<reference evidence="2" key="1">
    <citation type="journal article" date="2022" name="IScience">
        <title>Evolution of zygomycete secretomes and the origins of terrestrial fungal ecologies.</title>
        <authorList>
            <person name="Chang Y."/>
            <person name="Wang Y."/>
            <person name="Mondo S."/>
            <person name="Ahrendt S."/>
            <person name="Andreopoulos W."/>
            <person name="Barry K."/>
            <person name="Beard J."/>
            <person name="Benny G.L."/>
            <person name="Blankenship S."/>
            <person name="Bonito G."/>
            <person name="Cuomo C."/>
            <person name="Desiro A."/>
            <person name="Gervers K.A."/>
            <person name="Hundley H."/>
            <person name="Kuo A."/>
            <person name="LaButti K."/>
            <person name="Lang B.F."/>
            <person name="Lipzen A."/>
            <person name="O'Donnell K."/>
            <person name="Pangilinan J."/>
            <person name="Reynolds N."/>
            <person name="Sandor L."/>
            <person name="Smith M.E."/>
            <person name="Tsang A."/>
            <person name="Grigoriev I.V."/>
            <person name="Stajich J.E."/>
            <person name="Spatafora J.W."/>
        </authorList>
    </citation>
    <scope>NUCLEOTIDE SEQUENCE</scope>
    <source>
        <strain evidence="2">RSA 2281</strain>
    </source>
</reference>
<dbReference type="AlphaFoldDB" id="A0AAD5JQI8"/>
<reference evidence="2" key="2">
    <citation type="submission" date="2023-02" db="EMBL/GenBank/DDBJ databases">
        <authorList>
            <consortium name="DOE Joint Genome Institute"/>
            <person name="Mondo S.J."/>
            <person name="Chang Y."/>
            <person name="Wang Y."/>
            <person name="Ahrendt S."/>
            <person name="Andreopoulos W."/>
            <person name="Barry K."/>
            <person name="Beard J."/>
            <person name="Benny G.L."/>
            <person name="Blankenship S."/>
            <person name="Bonito G."/>
            <person name="Cuomo C."/>
            <person name="Desiro A."/>
            <person name="Gervers K.A."/>
            <person name="Hundley H."/>
            <person name="Kuo A."/>
            <person name="LaButti K."/>
            <person name="Lang B.F."/>
            <person name="Lipzen A."/>
            <person name="O'Donnell K."/>
            <person name="Pangilinan J."/>
            <person name="Reynolds N."/>
            <person name="Sandor L."/>
            <person name="Smith M.W."/>
            <person name="Tsang A."/>
            <person name="Grigoriev I.V."/>
            <person name="Stajich J.E."/>
            <person name="Spatafora J.W."/>
        </authorList>
    </citation>
    <scope>NUCLEOTIDE SEQUENCE</scope>
    <source>
        <strain evidence="2">RSA 2281</strain>
    </source>
</reference>
<proteinExistence type="predicted"/>
<protein>
    <submittedName>
        <fullName evidence="2">Heterokaryon incompatibility protein-domain-containing protein</fullName>
    </submittedName>
</protein>
<dbReference type="InterPro" id="IPR052895">
    <property type="entry name" value="HetReg/Transcr_Mod"/>
</dbReference>
<dbReference type="PANTHER" id="PTHR24148">
    <property type="entry name" value="ANKYRIN REPEAT DOMAIN-CONTAINING PROTEIN 39 HOMOLOG-RELATED"/>
    <property type="match status" value="1"/>
</dbReference>
<dbReference type="PANTHER" id="PTHR24148:SF64">
    <property type="entry name" value="HETEROKARYON INCOMPATIBILITY DOMAIN-CONTAINING PROTEIN"/>
    <property type="match status" value="1"/>
</dbReference>
<evidence type="ECO:0000313" key="2">
    <source>
        <dbReference type="EMBL" id="KAI9249719.1"/>
    </source>
</evidence>
<evidence type="ECO:0000313" key="3">
    <source>
        <dbReference type="Proteomes" id="UP001209540"/>
    </source>
</evidence>
<gene>
    <name evidence="2" type="ORF">BDA99DRAFT_216177</name>
</gene>
<dbReference type="Proteomes" id="UP001209540">
    <property type="component" value="Unassembled WGS sequence"/>
</dbReference>
<evidence type="ECO:0000259" key="1">
    <source>
        <dbReference type="Pfam" id="PF06985"/>
    </source>
</evidence>
<comment type="caution">
    <text evidence="2">The sequence shown here is derived from an EMBL/GenBank/DDBJ whole genome shotgun (WGS) entry which is preliminary data.</text>
</comment>
<keyword evidence="3" id="KW-1185">Reference proteome</keyword>
<dbReference type="InterPro" id="IPR010730">
    <property type="entry name" value="HET"/>
</dbReference>
<dbReference type="EMBL" id="JAIXMP010000034">
    <property type="protein sequence ID" value="KAI9249719.1"/>
    <property type="molecule type" value="Genomic_DNA"/>
</dbReference>
<name>A0AAD5JQI8_9FUNG</name>